<dbReference type="EMBL" id="SIHI01000001">
    <property type="protein sequence ID" value="TWT58649.1"/>
    <property type="molecule type" value="Genomic_DNA"/>
</dbReference>
<dbReference type="PIRSF" id="PIRSF005572">
    <property type="entry name" value="NifS"/>
    <property type="match status" value="1"/>
</dbReference>
<keyword evidence="8" id="KW-0808">Transferase</keyword>
<keyword evidence="9" id="KW-1185">Reference proteome</keyword>
<dbReference type="GO" id="GO:0031071">
    <property type="term" value="F:cysteine desulfurase activity"/>
    <property type="evidence" value="ECO:0007669"/>
    <property type="project" value="UniProtKB-EC"/>
</dbReference>
<dbReference type="InterPro" id="IPR016454">
    <property type="entry name" value="Cysteine_dSase"/>
</dbReference>
<dbReference type="InterPro" id="IPR015424">
    <property type="entry name" value="PyrdxlP-dep_Trfase"/>
</dbReference>
<accession>A0A5C5X7K5</accession>
<organism evidence="8 9">
    <name type="scientific">Thalassoglobus neptunius</name>
    <dbReference type="NCBI Taxonomy" id="1938619"/>
    <lineage>
        <taxon>Bacteria</taxon>
        <taxon>Pseudomonadati</taxon>
        <taxon>Planctomycetota</taxon>
        <taxon>Planctomycetia</taxon>
        <taxon>Planctomycetales</taxon>
        <taxon>Planctomycetaceae</taxon>
        <taxon>Thalassoglobus</taxon>
    </lineage>
</organism>
<proteinExistence type="inferred from homology"/>
<dbReference type="Proteomes" id="UP000317243">
    <property type="component" value="Unassembled WGS sequence"/>
</dbReference>
<evidence type="ECO:0000256" key="1">
    <source>
        <dbReference type="ARBA" id="ARBA00001933"/>
    </source>
</evidence>
<evidence type="ECO:0000256" key="2">
    <source>
        <dbReference type="ARBA" id="ARBA00010447"/>
    </source>
</evidence>
<comment type="cofactor">
    <cofactor evidence="1">
        <name>pyridoxal 5'-phosphate</name>
        <dbReference type="ChEBI" id="CHEBI:597326"/>
    </cofactor>
</comment>
<dbReference type="NCBIfam" id="TIGR01977">
    <property type="entry name" value="am_tr_V_EF2568"/>
    <property type="match status" value="1"/>
</dbReference>
<dbReference type="PANTHER" id="PTHR43586">
    <property type="entry name" value="CYSTEINE DESULFURASE"/>
    <property type="match status" value="1"/>
</dbReference>
<evidence type="ECO:0000313" key="9">
    <source>
        <dbReference type="Proteomes" id="UP000317243"/>
    </source>
</evidence>
<protein>
    <recommendedName>
        <fullName evidence="3">cysteine desulfurase</fullName>
        <ecNumber evidence="3">2.8.1.7</ecNumber>
    </recommendedName>
</protein>
<dbReference type="SUPFAM" id="SSF53383">
    <property type="entry name" value="PLP-dependent transferases"/>
    <property type="match status" value="1"/>
</dbReference>
<dbReference type="EC" id="2.8.1.7" evidence="3"/>
<dbReference type="InterPro" id="IPR000192">
    <property type="entry name" value="Aminotrans_V_dom"/>
</dbReference>
<dbReference type="InterPro" id="IPR010969">
    <property type="entry name" value="Cys_dSase-rel_unknwn_funct"/>
</dbReference>
<evidence type="ECO:0000256" key="3">
    <source>
        <dbReference type="ARBA" id="ARBA00012239"/>
    </source>
</evidence>
<comment type="catalytic activity">
    <reaction evidence="5">
        <text>(sulfur carrier)-H + L-cysteine = (sulfur carrier)-SH + L-alanine</text>
        <dbReference type="Rhea" id="RHEA:43892"/>
        <dbReference type="Rhea" id="RHEA-COMP:14737"/>
        <dbReference type="Rhea" id="RHEA-COMP:14739"/>
        <dbReference type="ChEBI" id="CHEBI:29917"/>
        <dbReference type="ChEBI" id="CHEBI:35235"/>
        <dbReference type="ChEBI" id="CHEBI:57972"/>
        <dbReference type="ChEBI" id="CHEBI:64428"/>
        <dbReference type="EC" id="2.8.1.7"/>
    </reaction>
</comment>
<comment type="similarity">
    <text evidence="2">Belongs to the class-V pyridoxal-phosphate-dependent aminotransferase family. Csd subfamily.</text>
</comment>
<feature type="region of interest" description="Disordered" evidence="6">
    <location>
        <begin position="230"/>
        <end position="257"/>
    </location>
</feature>
<evidence type="ECO:0000256" key="5">
    <source>
        <dbReference type="ARBA" id="ARBA00050776"/>
    </source>
</evidence>
<name>A0A5C5X7K5_9PLAN</name>
<dbReference type="Gene3D" id="3.90.1150.10">
    <property type="entry name" value="Aspartate Aminotransferase, domain 1"/>
    <property type="match status" value="1"/>
</dbReference>
<evidence type="ECO:0000256" key="6">
    <source>
        <dbReference type="SAM" id="MobiDB-lite"/>
    </source>
</evidence>
<reference evidence="8 9" key="1">
    <citation type="submission" date="2019-02" db="EMBL/GenBank/DDBJ databases">
        <title>Deep-cultivation of Planctomycetes and their phenomic and genomic characterization uncovers novel biology.</title>
        <authorList>
            <person name="Wiegand S."/>
            <person name="Jogler M."/>
            <person name="Boedeker C."/>
            <person name="Pinto D."/>
            <person name="Vollmers J."/>
            <person name="Rivas-Marin E."/>
            <person name="Kohn T."/>
            <person name="Peeters S.H."/>
            <person name="Heuer A."/>
            <person name="Rast P."/>
            <person name="Oberbeckmann S."/>
            <person name="Bunk B."/>
            <person name="Jeske O."/>
            <person name="Meyerdierks A."/>
            <person name="Storesund J.E."/>
            <person name="Kallscheuer N."/>
            <person name="Luecker S."/>
            <person name="Lage O.M."/>
            <person name="Pohl T."/>
            <person name="Merkel B.J."/>
            <person name="Hornburger P."/>
            <person name="Mueller R.-W."/>
            <person name="Bruemmer F."/>
            <person name="Labrenz M."/>
            <person name="Spormann A.M."/>
            <person name="Op Den Camp H."/>
            <person name="Overmann J."/>
            <person name="Amann R."/>
            <person name="Jetten M.S.M."/>
            <person name="Mascher T."/>
            <person name="Medema M.H."/>
            <person name="Devos D.P."/>
            <person name="Kaster A.-K."/>
            <person name="Ovreas L."/>
            <person name="Rohde M."/>
            <person name="Galperin M.Y."/>
            <person name="Jogler C."/>
        </authorList>
    </citation>
    <scope>NUCLEOTIDE SEQUENCE [LARGE SCALE GENOMIC DNA]</scope>
    <source>
        <strain evidence="8 9">KOR42</strain>
    </source>
</reference>
<evidence type="ECO:0000313" key="8">
    <source>
        <dbReference type="EMBL" id="TWT58649.1"/>
    </source>
</evidence>
<keyword evidence="4" id="KW-0663">Pyridoxal phosphate</keyword>
<dbReference type="PANTHER" id="PTHR43586:SF4">
    <property type="entry name" value="ISOPENICILLIN N EPIMERASE"/>
    <property type="match status" value="1"/>
</dbReference>
<gene>
    <name evidence="8" type="primary">csd_1</name>
    <name evidence="8" type="ORF">KOR42_20310</name>
</gene>
<dbReference type="InterPro" id="IPR015422">
    <property type="entry name" value="PyrdxlP-dep_Trfase_small"/>
</dbReference>
<dbReference type="InterPro" id="IPR015421">
    <property type="entry name" value="PyrdxlP-dep_Trfase_major"/>
</dbReference>
<dbReference type="AlphaFoldDB" id="A0A5C5X7K5"/>
<comment type="caution">
    <text evidence="8">The sequence shown here is derived from an EMBL/GenBank/DDBJ whole genome shotgun (WGS) entry which is preliminary data.</text>
</comment>
<dbReference type="Pfam" id="PF00266">
    <property type="entry name" value="Aminotran_5"/>
    <property type="match status" value="1"/>
</dbReference>
<dbReference type="Gene3D" id="3.40.640.10">
    <property type="entry name" value="Type I PLP-dependent aspartate aminotransferase-like (Major domain)"/>
    <property type="match status" value="1"/>
</dbReference>
<sequence>MMEPKKRLYLDNAATSFPKPEPVHLASDRYSRSVGCAVGRSATGKGQEVQRTVDRCRLRVSNLLDIGSPDRVVFTLNGTDSLNLALHGLVKPGDHVVTTHWEHNSVLRPLNFLEKQIGISVQFVNSDEAGRVDLSHLKTLLQQRPRILCLTHASNVTGVLQPVEQIAELTRESQTLILLDAAQSVGHLPVSLSKLGVDILACPGHKGLLGPLGTGVLAFREGMEELIDSVRQGGTGTTSNEAEQPDSLPEKYEPGNHNAPGLFGLDAAIEWIEDKGIDWIRNHEQNLTEQLCAGLRGIPQIEPALETETQNRVGVVSCNLKSLDPQTFCSLLDEHFGIETRAGLHCAPKAHQALGTLERGGTVRFSFSPFNTTEEIDYTLESIAQVASAV</sequence>
<dbReference type="RefSeq" id="WP_146509187.1">
    <property type="nucleotide sequence ID" value="NZ_SIHI01000001.1"/>
</dbReference>
<dbReference type="OrthoDB" id="9804366at2"/>
<evidence type="ECO:0000259" key="7">
    <source>
        <dbReference type="Pfam" id="PF00266"/>
    </source>
</evidence>
<evidence type="ECO:0000256" key="4">
    <source>
        <dbReference type="ARBA" id="ARBA00022898"/>
    </source>
</evidence>
<feature type="domain" description="Aminotransferase class V" evidence="7">
    <location>
        <begin position="9"/>
        <end position="378"/>
    </location>
</feature>